<dbReference type="EMBL" id="JAYRBN010000106">
    <property type="protein sequence ID" value="KAL2726395.1"/>
    <property type="molecule type" value="Genomic_DNA"/>
</dbReference>
<name>A0ABD2B1F4_VESMC</name>
<proteinExistence type="predicted"/>
<evidence type="ECO:0000313" key="2">
    <source>
        <dbReference type="Proteomes" id="UP001607303"/>
    </source>
</evidence>
<reference evidence="1 2" key="1">
    <citation type="journal article" date="2024" name="Ann. Entomol. Soc. Am.">
        <title>Genomic analyses of the southern and eastern yellowjacket wasps (Hymenoptera: Vespidae) reveal evolutionary signatures of social life.</title>
        <authorList>
            <person name="Catto M.A."/>
            <person name="Caine P.B."/>
            <person name="Orr S.E."/>
            <person name="Hunt B.G."/>
            <person name="Goodisman M.A.D."/>
        </authorList>
    </citation>
    <scope>NUCLEOTIDE SEQUENCE [LARGE SCALE GENOMIC DNA]</scope>
    <source>
        <strain evidence="1">232</strain>
        <tissue evidence="1">Head and thorax</tissue>
    </source>
</reference>
<protein>
    <submittedName>
        <fullName evidence="1">Uncharacterized protein</fullName>
    </submittedName>
</protein>
<comment type="caution">
    <text evidence="1">The sequence shown here is derived from an EMBL/GenBank/DDBJ whole genome shotgun (WGS) entry which is preliminary data.</text>
</comment>
<dbReference type="AlphaFoldDB" id="A0ABD2B1F4"/>
<sequence length="134" mass="15689">MIIGHVCVHMHMYNIYKILIFDENNINTNNCTVKMELSTSAIIIQEKICALSTCFQLSMSYTQRLNDDRKSFQWSICRSFCVLFRILGSVYNGKLSRTQYFYIIITFSSESTTILTNFIFMDVNLSHLRSIYYG</sequence>
<organism evidence="1 2">
    <name type="scientific">Vespula maculifrons</name>
    <name type="common">Eastern yellow jacket</name>
    <name type="synonym">Wasp</name>
    <dbReference type="NCBI Taxonomy" id="7453"/>
    <lineage>
        <taxon>Eukaryota</taxon>
        <taxon>Metazoa</taxon>
        <taxon>Ecdysozoa</taxon>
        <taxon>Arthropoda</taxon>
        <taxon>Hexapoda</taxon>
        <taxon>Insecta</taxon>
        <taxon>Pterygota</taxon>
        <taxon>Neoptera</taxon>
        <taxon>Endopterygota</taxon>
        <taxon>Hymenoptera</taxon>
        <taxon>Apocrita</taxon>
        <taxon>Aculeata</taxon>
        <taxon>Vespoidea</taxon>
        <taxon>Vespidae</taxon>
        <taxon>Vespinae</taxon>
        <taxon>Vespula</taxon>
    </lineage>
</organism>
<evidence type="ECO:0000313" key="1">
    <source>
        <dbReference type="EMBL" id="KAL2726395.1"/>
    </source>
</evidence>
<keyword evidence="2" id="KW-1185">Reference proteome</keyword>
<gene>
    <name evidence="1" type="ORF">V1477_017736</name>
</gene>
<dbReference type="Proteomes" id="UP001607303">
    <property type="component" value="Unassembled WGS sequence"/>
</dbReference>
<accession>A0ABD2B1F4</accession>